<feature type="compositionally biased region" description="Low complexity" evidence="1">
    <location>
        <begin position="13"/>
        <end position="31"/>
    </location>
</feature>
<evidence type="ECO:0000313" key="2">
    <source>
        <dbReference type="EMBL" id="KAF2168577.1"/>
    </source>
</evidence>
<name>A0A6A6CMU3_ZASCE</name>
<organism evidence="2 3">
    <name type="scientific">Zasmidium cellare ATCC 36951</name>
    <dbReference type="NCBI Taxonomy" id="1080233"/>
    <lineage>
        <taxon>Eukaryota</taxon>
        <taxon>Fungi</taxon>
        <taxon>Dikarya</taxon>
        <taxon>Ascomycota</taxon>
        <taxon>Pezizomycotina</taxon>
        <taxon>Dothideomycetes</taxon>
        <taxon>Dothideomycetidae</taxon>
        <taxon>Mycosphaerellales</taxon>
        <taxon>Mycosphaerellaceae</taxon>
        <taxon>Zasmidium</taxon>
    </lineage>
</organism>
<dbReference type="AlphaFoldDB" id="A0A6A6CMU3"/>
<sequence>MSSEKARVQAQEAASSTPATSPRASISSSPSARRDQDDQDPPQYFDSEPSSQPPSYHKHCGHVSPSKRNSGPASAASIAAILGPPPKKHKRMSLKERWRDLFHDNSHHSAPDGPGTGSADSKQTWNIGQVDFLPPKKTKG</sequence>
<feature type="compositionally biased region" description="Basic and acidic residues" evidence="1">
    <location>
        <begin position="93"/>
        <end position="110"/>
    </location>
</feature>
<reference evidence="2" key="1">
    <citation type="journal article" date="2020" name="Stud. Mycol.">
        <title>101 Dothideomycetes genomes: a test case for predicting lifestyles and emergence of pathogens.</title>
        <authorList>
            <person name="Haridas S."/>
            <person name="Albert R."/>
            <person name="Binder M."/>
            <person name="Bloem J."/>
            <person name="Labutti K."/>
            <person name="Salamov A."/>
            <person name="Andreopoulos B."/>
            <person name="Baker S."/>
            <person name="Barry K."/>
            <person name="Bills G."/>
            <person name="Bluhm B."/>
            <person name="Cannon C."/>
            <person name="Castanera R."/>
            <person name="Culley D."/>
            <person name="Daum C."/>
            <person name="Ezra D."/>
            <person name="Gonzalez J."/>
            <person name="Henrissat B."/>
            <person name="Kuo A."/>
            <person name="Liang C."/>
            <person name="Lipzen A."/>
            <person name="Lutzoni F."/>
            <person name="Magnuson J."/>
            <person name="Mondo S."/>
            <person name="Nolan M."/>
            <person name="Ohm R."/>
            <person name="Pangilinan J."/>
            <person name="Park H.-J."/>
            <person name="Ramirez L."/>
            <person name="Alfaro M."/>
            <person name="Sun H."/>
            <person name="Tritt A."/>
            <person name="Yoshinaga Y."/>
            <person name="Zwiers L.-H."/>
            <person name="Turgeon B."/>
            <person name="Goodwin S."/>
            <person name="Spatafora J."/>
            <person name="Crous P."/>
            <person name="Grigoriev I."/>
        </authorList>
    </citation>
    <scope>NUCLEOTIDE SEQUENCE</scope>
    <source>
        <strain evidence="2">ATCC 36951</strain>
    </source>
</reference>
<dbReference type="GeneID" id="54565585"/>
<dbReference type="RefSeq" id="XP_033669466.1">
    <property type="nucleotide sequence ID" value="XM_033812313.1"/>
</dbReference>
<keyword evidence="3" id="KW-1185">Reference proteome</keyword>
<accession>A0A6A6CMU3</accession>
<dbReference type="OrthoDB" id="3799998at2759"/>
<evidence type="ECO:0000313" key="3">
    <source>
        <dbReference type="Proteomes" id="UP000799537"/>
    </source>
</evidence>
<evidence type="ECO:0000256" key="1">
    <source>
        <dbReference type="SAM" id="MobiDB-lite"/>
    </source>
</evidence>
<dbReference type="Proteomes" id="UP000799537">
    <property type="component" value="Unassembled WGS sequence"/>
</dbReference>
<protein>
    <submittedName>
        <fullName evidence="2">Uncharacterized protein</fullName>
    </submittedName>
</protein>
<gene>
    <name evidence="2" type="ORF">M409DRAFT_53232</name>
</gene>
<feature type="region of interest" description="Disordered" evidence="1">
    <location>
        <begin position="1"/>
        <end position="140"/>
    </location>
</feature>
<feature type="compositionally biased region" description="Polar residues" evidence="1">
    <location>
        <begin position="118"/>
        <end position="127"/>
    </location>
</feature>
<dbReference type="EMBL" id="ML993590">
    <property type="protein sequence ID" value="KAF2168577.1"/>
    <property type="molecule type" value="Genomic_DNA"/>
</dbReference>
<proteinExistence type="predicted"/>